<sequence>MNKIYLPKTFALLVFSFFLLLNPIQANASSAYVSPTSGLITVQSFKVSFYVESTAGEPEIAGAHLKITYPANIKVVSINNAEFDSYIEKVDNPTTRTISINAVNNAGNYKSGKVKLASVDFEAIESTGQVQLSIDSTSEINGAGGEQLLTETINGVYSLNLPTTTVESTPAVGSPSTTETPTVVASTEVPETGGNNVMVYLLISSILISLGIGMLTKRSIG</sequence>
<reference evidence="4" key="1">
    <citation type="submission" date="2017-09" db="EMBL/GenBank/DDBJ databases">
        <title>Depth-based differentiation of microbial function through sediment-hosted aquifers and enrichment of novel symbionts in the deep terrestrial subsurface.</title>
        <authorList>
            <person name="Probst A.J."/>
            <person name="Ladd B."/>
            <person name="Jarett J.K."/>
            <person name="Geller-Mcgrath D.E."/>
            <person name="Sieber C.M.K."/>
            <person name="Emerson J.B."/>
            <person name="Anantharaman K."/>
            <person name="Thomas B.C."/>
            <person name="Malmstrom R."/>
            <person name="Stieglmeier M."/>
            <person name="Klingl A."/>
            <person name="Woyke T."/>
            <person name="Ryan C.M."/>
            <person name="Banfield J.F."/>
        </authorList>
    </citation>
    <scope>NUCLEOTIDE SEQUENCE [LARGE SCALE GENOMIC DNA]</scope>
</reference>
<dbReference type="Gene3D" id="2.60.40.680">
    <property type="match status" value="1"/>
</dbReference>
<dbReference type="EMBL" id="PFWY01000098">
    <property type="protein sequence ID" value="PJA40430.1"/>
    <property type="molecule type" value="Genomic_DNA"/>
</dbReference>
<name>A0A2M7X2P6_UNCKA</name>
<protein>
    <recommendedName>
        <fullName evidence="5">Cohesin domain-containing protein</fullName>
    </recommendedName>
</protein>
<feature type="chain" id="PRO_5014617664" description="Cohesin domain-containing protein" evidence="2">
    <location>
        <begin position="29"/>
        <end position="221"/>
    </location>
</feature>
<comment type="caution">
    <text evidence="3">The sequence shown here is derived from an EMBL/GenBank/DDBJ whole genome shotgun (WGS) entry which is preliminary data.</text>
</comment>
<dbReference type="Proteomes" id="UP000230683">
    <property type="component" value="Unassembled WGS sequence"/>
</dbReference>
<feature type="region of interest" description="Disordered" evidence="1">
    <location>
        <begin position="167"/>
        <end position="189"/>
    </location>
</feature>
<keyword evidence="2" id="KW-0732">Signal</keyword>
<evidence type="ECO:0000256" key="1">
    <source>
        <dbReference type="SAM" id="MobiDB-lite"/>
    </source>
</evidence>
<evidence type="ECO:0000256" key="2">
    <source>
        <dbReference type="SAM" id="SignalP"/>
    </source>
</evidence>
<organism evidence="3 4">
    <name type="scientific">candidate division WWE3 bacterium CG_4_9_14_3_um_filter_34_6</name>
    <dbReference type="NCBI Taxonomy" id="1975079"/>
    <lineage>
        <taxon>Bacteria</taxon>
        <taxon>Katanobacteria</taxon>
    </lineage>
</organism>
<dbReference type="AlphaFoldDB" id="A0A2M7X2P6"/>
<evidence type="ECO:0000313" key="4">
    <source>
        <dbReference type="Proteomes" id="UP000230683"/>
    </source>
</evidence>
<gene>
    <name evidence="3" type="ORF">CO178_02190</name>
</gene>
<proteinExistence type="predicted"/>
<accession>A0A2M7X2P6</accession>
<feature type="signal peptide" evidence="2">
    <location>
        <begin position="1"/>
        <end position="28"/>
    </location>
</feature>
<evidence type="ECO:0000313" key="3">
    <source>
        <dbReference type="EMBL" id="PJA40430.1"/>
    </source>
</evidence>
<feature type="compositionally biased region" description="Polar residues" evidence="1">
    <location>
        <begin position="174"/>
        <end position="185"/>
    </location>
</feature>
<evidence type="ECO:0008006" key="5">
    <source>
        <dbReference type="Google" id="ProtNLM"/>
    </source>
</evidence>